<evidence type="ECO:0000256" key="12">
    <source>
        <dbReference type="ARBA" id="ARBA00034617"/>
    </source>
</evidence>
<evidence type="ECO:0000256" key="11">
    <source>
        <dbReference type="ARBA" id="ARBA00023235"/>
    </source>
</evidence>
<evidence type="ECO:0000256" key="6">
    <source>
        <dbReference type="ARBA" id="ARBA00022806"/>
    </source>
</evidence>
<dbReference type="NCBIfam" id="NF008168">
    <property type="entry name" value="PRK10917.2-2"/>
    <property type="match status" value="1"/>
</dbReference>
<evidence type="ECO:0000313" key="18">
    <source>
        <dbReference type="EMBL" id="MDW8547366.1"/>
    </source>
</evidence>
<dbReference type="SUPFAM" id="SSF52540">
    <property type="entry name" value="P-loop containing nucleoside triphosphate hydrolases"/>
    <property type="match status" value="2"/>
</dbReference>
<evidence type="ECO:0000256" key="15">
    <source>
        <dbReference type="RuleBase" id="RU363016"/>
    </source>
</evidence>
<evidence type="ECO:0000256" key="13">
    <source>
        <dbReference type="ARBA" id="ARBA00034808"/>
    </source>
</evidence>
<dbReference type="Pfam" id="PF19833">
    <property type="entry name" value="RecG_dom3_C"/>
    <property type="match status" value="1"/>
</dbReference>
<keyword evidence="9 15" id="KW-0233">DNA recombination</keyword>
<dbReference type="NCBIfam" id="TIGR00643">
    <property type="entry name" value="recG"/>
    <property type="match status" value="1"/>
</dbReference>
<evidence type="ECO:0000256" key="4">
    <source>
        <dbReference type="ARBA" id="ARBA00022763"/>
    </source>
</evidence>
<keyword evidence="4 15" id="KW-0227">DNA damage</keyword>
<organism evidence="18 19">
    <name type="scientific">Epilithonimonas ginsengisoli</name>
    <dbReference type="NCBI Taxonomy" id="1245592"/>
    <lineage>
        <taxon>Bacteria</taxon>
        <taxon>Pseudomonadati</taxon>
        <taxon>Bacteroidota</taxon>
        <taxon>Flavobacteriia</taxon>
        <taxon>Flavobacteriales</taxon>
        <taxon>Weeksellaceae</taxon>
        <taxon>Chryseobacterium group</taxon>
        <taxon>Epilithonimonas</taxon>
    </lineage>
</organism>
<dbReference type="PROSITE" id="PS51192">
    <property type="entry name" value="HELICASE_ATP_BIND_1"/>
    <property type="match status" value="1"/>
</dbReference>
<keyword evidence="11" id="KW-0413">Isomerase</keyword>
<dbReference type="PANTHER" id="PTHR47964:SF1">
    <property type="entry name" value="ATP-DEPENDENT DNA HELICASE HOMOLOG RECG, CHLOROPLASTIC"/>
    <property type="match status" value="1"/>
</dbReference>
<evidence type="ECO:0000259" key="17">
    <source>
        <dbReference type="PROSITE" id="PS51194"/>
    </source>
</evidence>
<accession>A0ABU4JCS4</accession>
<evidence type="ECO:0000313" key="19">
    <source>
        <dbReference type="Proteomes" id="UP001204439"/>
    </source>
</evidence>
<dbReference type="Pfam" id="PF17191">
    <property type="entry name" value="RecG_wedge"/>
    <property type="match status" value="1"/>
</dbReference>
<dbReference type="Pfam" id="PF00270">
    <property type="entry name" value="DEAD"/>
    <property type="match status" value="1"/>
</dbReference>
<dbReference type="Gene3D" id="3.40.50.300">
    <property type="entry name" value="P-loop containing nucleotide triphosphate hydrolases"/>
    <property type="match status" value="2"/>
</dbReference>
<keyword evidence="3 15" id="KW-0547">Nucleotide-binding</keyword>
<evidence type="ECO:0000256" key="5">
    <source>
        <dbReference type="ARBA" id="ARBA00022801"/>
    </source>
</evidence>
<dbReference type="RefSeq" id="WP_063971158.1">
    <property type="nucleotide sequence ID" value="NZ_JAMXLT020000001.1"/>
</dbReference>
<dbReference type="InterPro" id="IPR045562">
    <property type="entry name" value="RecG_dom3_C"/>
</dbReference>
<evidence type="ECO:0000256" key="9">
    <source>
        <dbReference type="ARBA" id="ARBA00023172"/>
    </source>
</evidence>
<dbReference type="NCBIfam" id="NF008165">
    <property type="entry name" value="PRK10917.1-3"/>
    <property type="match status" value="1"/>
</dbReference>
<sequence length="695" mass="79556">MALETSIEFLKGIGTERAKLIRNVLGISTVEDLLTFYPIRYIDKSKIHKIGNIAKDTETDIQLKGKITDIQEVVYEKGKRLSAKFRDETGTMDLVWFRYTNWMKEAIPLNQEIFIFGKVNFFNGNFSMPHPEIEVDEKKALQGTLLPVYPGSEKLTKRGITNKLFQTVIFNLLKDLPNLIQENLPDYLMKSMKLIGRLNSFYFIHFPKDLKQFDEANRRLKFEEAFFFQLGYGLKKLHQKTKSFGNPFPIVGEYFTNFYENNLPFELTNAQKRVLKEIRIDMKRSTQMNRLLQGDVGSGKTMVALLTMLIAMDNGFQSCLMAPTEILAQQHFNSIKELLQNTNINVRLLTGSSKTAERKIIHEELENGQLSILIGTHALLEDKVKFQNLGLAIIDEQHRFGVAQRAKLWAKNNIPPHILVMTATPIPRTLAMSFYSDLDVSVIDEMPVGRKPIITAHRREKDRLSVYNFCREEIEKGRQIYFVYPLIEESETLDYKNLMEGLESVMNFFKSYNVTMVHGRMKPAEKDANMQYFASGQAQIMVATTVIEVGVNVPNASVMVIESSERFGLSQLHQLRGRVGRGAEQSYCILMTGDKLSKESRTRIKTMVATTDGFKISEVDMELRGPGDILGTQQSGVVDFKKLSLIEDSAIIKASKLAVEKILEQDALLTRPDNQMMKQYYIKQYKGKNKWSQIS</sequence>
<dbReference type="InterPro" id="IPR004609">
    <property type="entry name" value="ATP-dep_DNA_helicase_RecG"/>
</dbReference>
<keyword evidence="19" id="KW-1185">Reference proteome</keyword>
<feature type="domain" description="Helicase ATP-binding" evidence="16">
    <location>
        <begin position="281"/>
        <end position="443"/>
    </location>
</feature>
<evidence type="ECO:0000256" key="7">
    <source>
        <dbReference type="ARBA" id="ARBA00022840"/>
    </source>
</evidence>
<keyword evidence="10 15" id="KW-0234">DNA repair</keyword>
<comment type="catalytic activity">
    <reaction evidence="14 15">
        <text>ATP + H2O = ADP + phosphate + H(+)</text>
        <dbReference type="Rhea" id="RHEA:13065"/>
        <dbReference type="ChEBI" id="CHEBI:15377"/>
        <dbReference type="ChEBI" id="CHEBI:15378"/>
        <dbReference type="ChEBI" id="CHEBI:30616"/>
        <dbReference type="ChEBI" id="CHEBI:43474"/>
        <dbReference type="ChEBI" id="CHEBI:456216"/>
        <dbReference type="EC" id="5.6.2.4"/>
    </reaction>
</comment>
<dbReference type="InterPro" id="IPR001650">
    <property type="entry name" value="Helicase_C-like"/>
</dbReference>
<dbReference type="CDD" id="cd04488">
    <property type="entry name" value="RecG_wedge_OBF"/>
    <property type="match status" value="1"/>
</dbReference>
<comment type="caution">
    <text evidence="18">The sequence shown here is derived from an EMBL/GenBank/DDBJ whole genome shotgun (WGS) entry which is preliminary data.</text>
</comment>
<name>A0ABU4JCS4_9FLAO</name>
<reference evidence="18 19" key="1">
    <citation type="submission" date="2023-11" db="EMBL/GenBank/DDBJ databases">
        <title>First isolation, identification, and characterization of non-pathogenic Epilithonimonas ginsengisoli isolated from diseased farmed rainbow trout (Oncorhynchus mykiss) in Chile.</title>
        <authorList>
            <person name="Miranda C.D."/>
            <person name="Irgang R."/>
            <person name="Concha C."/>
            <person name="Rojas R."/>
            <person name="Avendano R."/>
        </authorList>
    </citation>
    <scope>NUCLEOTIDE SEQUENCE [LARGE SCALE GENOMIC DNA]</scope>
    <source>
        <strain evidence="18 19">FP99</strain>
    </source>
</reference>
<evidence type="ECO:0000256" key="3">
    <source>
        <dbReference type="ARBA" id="ARBA00022741"/>
    </source>
</evidence>
<keyword evidence="8" id="KW-0238">DNA-binding</keyword>
<keyword evidence="5 15" id="KW-0378">Hydrolase</keyword>
<evidence type="ECO:0000256" key="2">
    <source>
        <dbReference type="ARBA" id="ARBA00017846"/>
    </source>
</evidence>
<dbReference type="CDD" id="cd17992">
    <property type="entry name" value="DEXHc_RecG"/>
    <property type="match status" value="1"/>
</dbReference>
<comment type="catalytic activity">
    <reaction evidence="12 15">
        <text>Couples ATP hydrolysis with the unwinding of duplex DNA by translocating in the 3'-5' direction.</text>
        <dbReference type="EC" id="5.6.2.4"/>
    </reaction>
</comment>
<evidence type="ECO:0000256" key="1">
    <source>
        <dbReference type="ARBA" id="ARBA00007504"/>
    </source>
</evidence>
<evidence type="ECO:0000256" key="10">
    <source>
        <dbReference type="ARBA" id="ARBA00023204"/>
    </source>
</evidence>
<protein>
    <recommendedName>
        <fullName evidence="2 15">ATP-dependent DNA helicase RecG</fullName>
        <ecNumber evidence="13 15">5.6.2.4</ecNumber>
    </recommendedName>
</protein>
<dbReference type="PROSITE" id="PS51194">
    <property type="entry name" value="HELICASE_CTER"/>
    <property type="match status" value="1"/>
</dbReference>
<feature type="domain" description="Helicase C-terminal" evidence="17">
    <location>
        <begin position="462"/>
        <end position="627"/>
    </location>
</feature>
<evidence type="ECO:0000259" key="16">
    <source>
        <dbReference type="PROSITE" id="PS51192"/>
    </source>
</evidence>
<dbReference type="SMART" id="SM00490">
    <property type="entry name" value="HELICc"/>
    <property type="match status" value="1"/>
</dbReference>
<comment type="similarity">
    <text evidence="1 15">Belongs to the helicase family. RecG subfamily.</text>
</comment>
<dbReference type="InterPro" id="IPR011545">
    <property type="entry name" value="DEAD/DEAH_box_helicase_dom"/>
</dbReference>
<dbReference type="SMART" id="SM00487">
    <property type="entry name" value="DEXDc"/>
    <property type="match status" value="1"/>
</dbReference>
<dbReference type="InterPro" id="IPR027417">
    <property type="entry name" value="P-loop_NTPase"/>
</dbReference>
<dbReference type="Proteomes" id="UP001204439">
    <property type="component" value="Unassembled WGS sequence"/>
</dbReference>
<dbReference type="Gene3D" id="2.40.50.140">
    <property type="entry name" value="Nucleic acid-binding proteins"/>
    <property type="match status" value="1"/>
</dbReference>
<evidence type="ECO:0000256" key="8">
    <source>
        <dbReference type="ARBA" id="ARBA00023125"/>
    </source>
</evidence>
<keyword evidence="7 15" id="KW-0067">ATP-binding</keyword>
<dbReference type="EMBL" id="JAMXLT020000001">
    <property type="protein sequence ID" value="MDW8547366.1"/>
    <property type="molecule type" value="Genomic_DNA"/>
</dbReference>
<dbReference type="InterPro" id="IPR014001">
    <property type="entry name" value="Helicase_ATP-bd"/>
</dbReference>
<evidence type="ECO:0000256" key="14">
    <source>
        <dbReference type="ARBA" id="ARBA00048988"/>
    </source>
</evidence>
<gene>
    <name evidence="18" type="primary">recG</name>
    <name evidence="18" type="ORF">NG800_000495</name>
</gene>
<dbReference type="InterPro" id="IPR012340">
    <property type="entry name" value="NA-bd_OB-fold"/>
</dbReference>
<keyword evidence="6 15" id="KW-0347">Helicase</keyword>
<comment type="function">
    <text evidence="15">Plays a critical role in recombination and DNA repair. Helps process Holliday junction intermediates to mature products by catalyzing branch migration. Has replication fork regression activity, unwinds stalled or blocked replication forks to make a HJ that can be resolved. Has a DNA unwinding activity characteristic of a DNA helicase with 3'-5' polarity.</text>
</comment>
<dbReference type="InterPro" id="IPR047112">
    <property type="entry name" value="RecG/Mfd"/>
</dbReference>
<dbReference type="GO" id="GO:0016787">
    <property type="term" value="F:hydrolase activity"/>
    <property type="evidence" value="ECO:0007669"/>
    <property type="project" value="UniProtKB-KW"/>
</dbReference>
<dbReference type="EC" id="5.6.2.4" evidence="13 15"/>
<dbReference type="SUPFAM" id="SSF50249">
    <property type="entry name" value="Nucleic acid-binding proteins"/>
    <property type="match status" value="1"/>
</dbReference>
<dbReference type="PANTHER" id="PTHR47964">
    <property type="entry name" value="ATP-DEPENDENT DNA HELICASE HOMOLOG RECG, CHLOROPLASTIC"/>
    <property type="match status" value="1"/>
</dbReference>
<dbReference type="InterPro" id="IPR033454">
    <property type="entry name" value="RecG_wedge"/>
</dbReference>
<proteinExistence type="inferred from homology"/>
<dbReference type="GO" id="GO:0003678">
    <property type="term" value="F:DNA helicase activity"/>
    <property type="evidence" value="ECO:0007669"/>
    <property type="project" value="UniProtKB-EC"/>
</dbReference>
<dbReference type="Pfam" id="PF00271">
    <property type="entry name" value="Helicase_C"/>
    <property type="match status" value="1"/>
</dbReference>